<dbReference type="EMBL" id="JBFRYC010000002">
    <property type="protein sequence ID" value="MEX1660682.1"/>
    <property type="molecule type" value="Genomic_DNA"/>
</dbReference>
<gene>
    <name evidence="7" type="ORF">AB4874_03330</name>
</gene>
<keyword evidence="2" id="KW-0547">Nucleotide-binding</keyword>
<evidence type="ECO:0000256" key="3">
    <source>
        <dbReference type="ARBA" id="ARBA00022777"/>
    </source>
</evidence>
<dbReference type="GO" id="GO:0004788">
    <property type="term" value="F:thiamine diphosphokinase activity"/>
    <property type="evidence" value="ECO:0007669"/>
    <property type="project" value="UniProtKB-EC"/>
</dbReference>
<evidence type="ECO:0000256" key="2">
    <source>
        <dbReference type="ARBA" id="ARBA00022741"/>
    </source>
</evidence>
<name>A0ABV3TGI3_9RHOB</name>
<dbReference type="InterPro" id="IPR006282">
    <property type="entry name" value="Thi_PPkinase"/>
</dbReference>
<evidence type="ECO:0000256" key="5">
    <source>
        <dbReference type="NCBIfam" id="TIGR01378"/>
    </source>
</evidence>
<dbReference type="SUPFAM" id="SSF63999">
    <property type="entry name" value="Thiamin pyrophosphokinase, catalytic domain"/>
    <property type="match status" value="1"/>
</dbReference>
<dbReference type="SMART" id="SM00983">
    <property type="entry name" value="TPK_B1_binding"/>
    <property type="match status" value="1"/>
</dbReference>
<evidence type="ECO:0000256" key="1">
    <source>
        <dbReference type="ARBA" id="ARBA00022679"/>
    </source>
</evidence>
<dbReference type="InterPro" id="IPR053149">
    <property type="entry name" value="TPK"/>
</dbReference>
<evidence type="ECO:0000256" key="4">
    <source>
        <dbReference type="ARBA" id="ARBA00022840"/>
    </source>
</evidence>
<dbReference type="NCBIfam" id="TIGR01378">
    <property type="entry name" value="thi_PPkinase"/>
    <property type="match status" value="1"/>
</dbReference>
<dbReference type="InterPro" id="IPR007373">
    <property type="entry name" value="Thiamin_PyroPKinase_B1-bd"/>
</dbReference>
<dbReference type="Proteomes" id="UP001557465">
    <property type="component" value="Unassembled WGS sequence"/>
</dbReference>
<organism evidence="7 8">
    <name type="scientific">Thioclava arctica</name>
    <dbReference type="NCBI Taxonomy" id="3238301"/>
    <lineage>
        <taxon>Bacteria</taxon>
        <taxon>Pseudomonadati</taxon>
        <taxon>Pseudomonadota</taxon>
        <taxon>Alphaproteobacteria</taxon>
        <taxon>Rhodobacterales</taxon>
        <taxon>Paracoccaceae</taxon>
        <taxon>Thioclava</taxon>
    </lineage>
</organism>
<feature type="domain" description="Thiamin pyrophosphokinase thiamin-binding" evidence="6">
    <location>
        <begin position="131"/>
        <end position="200"/>
    </location>
</feature>
<dbReference type="EC" id="2.7.6.2" evidence="5"/>
<sequence>MFHPIVNSPCGVTLLGAGAVKPQDVDEALTIAPCLVAADGGGDHALALGLRPEAVIGDLDSLSQANRALLEGRVHLINEQDSTDFAKCLRMIEAPFVLALGFTGLRLDHTLAAMSDVIRSTQIVVMLAEAEVIIRCPPQIALDLAPGTRISLFPFGPATARSTGLRWPLDGIAFAPDSRVGTSNEALGAVELNVEGSALLMLPRESLGAVLNALGLNVG</sequence>
<evidence type="ECO:0000259" key="6">
    <source>
        <dbReference type="SMART" id="SM00983"/>
    </source>
</evidence>
<keyword evidence="4" id="KW-0067">ATP-binding</keyword>
<dbReference type="Gene3D" id="3.40.50.10240">
    <property type="entry name" value="Thiamin pyrophosphokinase, catalytic domain"/>
    <property type="match status" value="1"/>
</dbReference>
<comment type="caution">
    <text evidence="7">The sequence shown here is derived from an EMBL/GenBank/DDBJ whole genome shotgun (WGS) entry which is preliminary data.</text>
</comment>
<keyword evidence="1 7" id="KW-0808">Transferase</keyword>
<dbReference type="Pfam" id="PF04263">
    <property type="entry name" value="TPK_catalytic"/>
    <property type="match status" value="1"/>
</dbReference>
<dbReference type="InterPro" id="IPR007371">
    <property type="entry name" value="TPK_catalytic"/>
</dbReference>
<dbReference type="InterPro" id="IPR036759">
    <property type="entry name" value="TPK_catalytic_sf"/>
</dbReference>
<dbReference type="PANTHER" id="PTHR41299">
    <property type="entry name" value="THIAMINE PYROPHOSPHOKINASE"/>
    <property type="match status" value="1"/>
</dbReference>
<keyword evidence="8" id="KW-1185">Reference proteome</keyword>
<keyword evidence="3" id="KW-0418">Kinase</keyword>
<reference evidence="7 8" key="1">
    <citation type="journal article" date="2011" name="Int. J. Syst. Evol. Microbiol.">
        <title>Zhongshania antarctica gen. nov., sp. nov. and Zhongshania guokunii sp. nov., gammaproteobacteria respectively isolated from coastal attached (fast) ice and surface seawater of the Antarctic.</title>
        <authorList>
            <person name="Li H.J."/>
            <person name="Zhang X.Y."/>
            <person name="Chen C.X."/>
            <person name="Zhang Y.J."/>
            <person name="Gao Z.M."/>
            <person name="Yu Y."/>
            <person name="Chen X.L."/>
            <person name="Chen B."/>
            <person name="Zhang Y.Z."/>
        </authorList>
    </citation>
    <scope>NUCLEOTIDE SEQUENCE [LARGE SCALE GENOMIC DNA]</scope>
    <source>
        <strain evidence="7 8">15-R06ZXC-3</strain>
    </source>
</reference>
<proteinExistence type="predicted"/>
<dbReference type="CDD" id="cd07995">
    <property type="entry name" value="TPK"/>
    <property type="match status" value="1"/>
</dbReference>
<evidence type="ECO:0000313" key="7">
    <source>
        <dbReference type="EMBL" id="MEX1660682.1"/>
    </source>
</evidence>
<evidence type="ECO:0000313" key="8">
    <source>
        <dbReference type="Proteomes" id="UP001557465"/>
    </source>
</evidence>
<protein>
    <recommendedName>
        <fullName evidence="5">Thiamine diphosphokinase</fullName>
        <ecNumber evidence="5">2.7.6.2</ecNumber>
    </recommendedName>
</protein>
<accession>A0ABV3TGI3</accession>
<dbReference type="Pfam" id="PF04265">
    <property type="entry name" value="TPK_B1_binding"/>
    <property type="match status" value="1"/>
</dbReference>
<dbReference type="PANTHER" id="PTHR41299:SF1">
    <property type="entry name" value="THIAMINE PYROPHOSPHOKINASE"/>
    <property type="match status" value="1"/>
</dbReference>
<dbReference type="RefSeq" id="WP_368390929.1">
    <property type="nucleotide sequence ID" value="NZ_JBFRYC010000002.1"/>
</dbReference>
<dbReference type="InterPro" id="IPR036371">
    <property type="entry name" value="TPK_B1-bd_sf"/>
</dbReference>
<dbReference type="SUPFAM" id="SSF63862">
    <property type="entry name" value="Thiamin pyrophosphokinase, substrate-binding domain"/>
    <property type="match status" value="1"/>
</dbReference>